<gene>
    <name evidence="2" type="ORF">ACFY05_32345</name>
</gene>
<evidence type="ECO:0000313" key="3">
    <source>
        <dbReference type="Proteomes" id="UP001602119"/>
    </source>
</evidence>
<name>A0ABW6VDX6_MICFU</name>
<protein>
    <submittedName>
        <fullName evidence="2">Uncharacterized protein</fullName>
    </submittedName>
</protein>
<keyword evidence="1" id="KW-1133">Transmembrane helix</keyword>
<keyword evidence="3" id="KW-1185">Reference proteome</keyword>
<evidence type="ECO:0000256" key="1">
    <source>
        <dbReference type="SAM" id="Phobius"/>
    </source>
</evidence>
<dbReference type="EMBL" id="JBIAXI010000024">
    <property type="protein sequence ID" value="MFF4777558.1"/>
    <property type="molecule type" value="Genomic_DNA"/>
</dbReference>
<feature type="transmembrane region" description="Helical" evidence="1">
    <location>
        <begin position="21"/>
        <end position="48"/>
    </location>
</feature>
<comment type="caution">
    <text evidence="2">The sequence shown here is derived from an EMBL/GenBank/DDBJ whole genome shotgun (WGS) entry which is preliminary data.</text>
</comment>
<sequence length="54" mass="5948">MDIIRRRHRIDLVGRILVLPFIAAAVIIGGFLFLAGCYIVAGLIHYLIYGGIHG</sequence>
<accession>A0ABW6VDX6</accession>
<dbReference type="Proteomes" id="UP001602119">
    <property type="component" value="Unassembled WGS sequence"/>
</dbReference>
<keyword evidence="1" id="KW-0472">Membrane</keyword>
<dbReference type="RefSeq" id="WP_387346034.1">
    <property type="nucleotide sequence ID" value="NZ_JBIAXI010000024.1"/>
</dbReference>
<proteinExistence type="predicted"/>
<organism evidence="2 3">
    <name type="scientific">Microtetraspora fusca</name>
    <dbReference type="NCBI Taxonomy" id="1997"/>
    <lineage>
        <taxon>Bacteria</taxon>
        <taxon>Bacillati</taxon>
        <taxon>Actinomycetota</taxon>
        <taxon>Actinomycetes</taxon>
        <taxon>Streptosporangiales</taxon>
        <taxon>Streptosporangiaceae</taxon>
        <taxon>Microtetraspora</taxon>
    </lineage>
</organism>
<keyword evidence="1" id="KW-0812">Transmembrane</keyword>
<reference evidence="2 3" key="1">
    <citation type="submission" date="2024-10" db="EMBL/GenBank/DDBJ databases">
        <title>The Natural Products Discovery Center: Release of the First 8490 Sequenced Strains for Exploring Actinobacteria Biosynthetic Diversity.</title>
        <authorList>
            <person name="Kalkreuter E."/>
            <person name="Kautsar S.A."/>
            <person name="Yang D."/>
            <person name="Bader C.D."/>
            <person name="Teijaro C.N."/>
            <person name="Fluegel L."/>
            <person name="Davis C.M."/>
            <person name="Simpson J.R."/>
            <person name="Lauterbach L."/>
            <person name="Steele A.D."/>
            <person name="Gui C."/>
            <person name="Meng S."/>
            <person name="Li G."/>
            <person name="Viehrig K."/>
            <person name="Ye F."/>
            <person name="Su P."/>
            <person name="Kiefer A.F."/>
            <person name="Nichols A."/>
            <person name="Cepeda A.J."/>
            <person name="Yan W."/>
            <person name="Fan B."/>
            <person name="Jiang Y."/>
            <person name="Adhikari A."/>
            <person name="Zheng C.-J."/>
            <person name="Schuster L."/>
            <person name="Cowan T.M."/>
            <person name="Smanski M.J."/>
            <person name="Chevrette M.G."/>
            <person name="De Carvalho L.P.S."/>
            <person name="Shen B."/>
        </authorList>
    </citation>
    <scope>NUCLEOTIDE SEQUENCE [LARGE SCALE GENOMIC DNA]</scope>
    <source>
        <strain evidence="2 3">NPDC001281</strain>
    </source>
</reference>
<evidence type="ECO:0000313" key="2">
    <source>
        <dbReference type="EMBL" id="MFF4777558.1"/>
    </source>
</evidence>